<protein>
    <submittedName>
        <fullName evidence="3">Uncharacterized protein</fullName>
    </submittedName>
</protein>
<organism evidence="3 4">
    <name type="scientific">Petrolisthes cinctipes</name>
    <name type="common">Flat porcelain crab</name>
    <dbReference type="NCBI Taxonomy" id="88211"/>
    <lineage>
        <taxon>Eukaryota</taxon>
        <taxon>Metazoa</taxon>
        <taxon>Ecdysozoa</taxon>
        <taxon>Arthropoda</taxon>
        <taxon>Crustacea</taxon>
        <taxon>Multicrustacea</taxon>
        <taxon>Malacostraca</taxon>
        <taxon>Eumalacostraca</taxon>
        <taxon>Eucarida</taxon>
        <taxon>Decapoda</taxon>
        <taxon>Pleocyemata</taxon>
        <taxon>Anomura</taxon>
        <taxon>Galatheoidea</taxon>
        <taxon>Porcellanidae</taxon>
        <taxon>Petrolisthes</taxon>
    </lineage>
</organism>
<keyword evidence="4" id="KW-1185">Reference proteome</keyword>
<evidence type="ECO:0000313" key="3">
    <source>
        <dbReference type="EMBL" id="KAK3861635.1"/>
    </source>
</evidence>
<sequence>MEKEVDTVYQPTYNLTTPSQHNQQYLQLTTPITTQASQSVNTTIFTTSQPHHVTTIESQPYLQPHNPITSQPQHNQQYLQLTTPITTQASQSVNTTIFTTSQPHHVTTIFTTPQPHHVTTTGHHNSHRSTTSTTSIVVQALQITPREEPSFHKFYIIYRRLSHYKEHHESHRSTHHHTSHRSNPIHRLSHYKDPSFHTNHRIHTNHRRLSHHKEYQNRSHRSHTNHRKNKTLAIVQATTAIIVTPSIVSVTTRNTKIGAIVPHQPSSQPLQGAIVVTPSIVVTSTTTCLSHGWMMVVMVLTAVFLTFYTISGRALVSTKANTWTGKSSSGGDGTWAFFLSALPQTQQPQQQHLSPDLQHYPASPPPPQYQV</sequence>
<dbReference type="Proteomes" id="UP001286313">
    <property type="component" value="Unassembled WGS sequence"/>
</dbReference>
<feature type="region of interest" description="Disordered" evidence="1">
    <location>
        <begin position="207"/>
        <end position="226"/>
    </location>
</feature>
<comment type="caution">
    <text evidence="3">The sequence shown here is derived from an EMBL/GenBank/DDBJ whole genome shotgun (WGS) entry which is preliminary data.</text>
</comment>
<feature type="region of interest" description="Disordered" evidence="1">
    <location>
        <begin position="167"/>
        <end position="187"/>
    </location>
</feature>
<dbReference type="AlphaFoldDB" id="A0AAE1EUM0"/>
<feature type="region of interest" description="Disordered" evidence="1">
    <location>
        <begin position="347"/>
        <end position="371"/>
    </location>
</feature>
<feature type="compositionally biased region" description="Pro residues" evidence="1">
    <location>
        <begin position="362"/>
        <end position="371"/>
    </location>
</feature>
<feature type="transmembrane region" description="Helical" evidence="2">
    <location>
        <begin position="292"/>
        <end position="310"/>
    </location>
</feature>
<keyword evidence="2" id="KW-1133">Transmembrane helix</keyword>
<proteinExistence type="predicted"/>
<feature type="compositionally biased region" description="Basic residues" evidence="1">
    <location>
        <begin position="173"/>
        <end position="187"/>
    </location>
</feature>
<evidence type="ECO:0000256" key="1">
    <source>
        <dbReference type="SAM" id="MobiDB-lite"/>
    </source>
</evidence>
<accession>A0AAE1EUM0</accession>
<keyword evidence="2" id="KW-0812">Transmembrane</keyword>
<keyword evidence="2" id="KW-0472">Membrane</keyword>
<feature type="compositionally biased region" description="Low complexity" evidence="1">
    <location>
        <begin position="347"/>
        <end position="358"/>
    </location>
</feature>
<gene>
    <name evidence="3" type="ORF">Pcinc_032421</name>
</gene>
<name>A0AAE1EUM0_PETCI</name>
<evidence type="ECO:0000256" key="2">
    <source>
        <dbReference type="SAM" id="Phobius"/>
    </source>
</evidence>
<reference evidence="3" key="1">
    <citation type="submission" date="2023-10" db="EMBL/GenBank/DDBJ databases">
        <title>Genome assemblies of two species of porcelain crab, Petrolisthes cinctipes and Petrolisthes manimaculis (Anomura: Porcellanidae).</title>
        <authorList>
            <person name="Angst P."/>
        </authorList>
    </citation>
    <scope>NUCLEOTIDE SEQUENCE</scope>
    <source>
        <strain evidence="3">PB745_01</strain>
        <tissue evidence="3">Gill</tissue>
    </source>
</reference>
<dbReference type="EMBL" id="JAWQEG010004449">
    <property type="protein sequence ID" value="KAK3861635.1"/>
    <property type="molecule type" value="Genomic_DNA"/>
</dbReference>
<evidence type="ECO:0000313" key="4">
    <source>
        <dbReference type="Proteomes" id="UP001286313"/>
    </source>
</evidence>